<accession>A0A926EWG2</accession>
<dbReference type="SMART" id="SM00283">
    <property type="entry name" value="MA"/>
    <property type="match status" value="1"/>
</dbReference>
<evidence type="ECO:0000256" key="2">
    <source>
        <dbReference type="ARBA" id="ARBA00022475"/>
    </source>
</evidence>
<comment type="caution">
    <text evidence="13">The sequence shown here is derived from an EMBL/GenBank/DDBJ whole genome shotgun (WGS) entry which is preliminary data.</text>
</comment>
<evidence type="ECO:0000259" key="12">
    <source>
        <dbReference type="PROSITE" id="PS50885"/>
    </source>
</evidence>
<evidence type="ECO:0000256" key="5">
    <source>
        <dbReference type="ARBA" id="ARBA00022989"/>
    </source>
</evidence>
<reference evidence="13 14" key="1">
    <citation type="submission" date="2020-08" db="EMBL/GenBank/DDBJ databases">
        <title>Genome public.</title>
        <authorList>
            <person name="Liu C."/>
            <person name="Sun Q."/>
        </authorList>
    </citation>
    <scope>NUCLEOTIDE SEQUENCE [LARGE SCALE GENOMIC DNA]</scope>
    <source>
        <strain evidence="13 14">NSJ-26</strain>
    </source>
</reference>
<dbReference type="EMBL" id="JACRTK010000001">
    <property type="protein sequence ID" value="MBC8590201.1"/>
    <property type="molecule type" value="Genomic_DNA"/>
</dbReference>
<dbReference type="CDD" id="cd06225">
    <property type="entry name" value="HAMP"/>
    <property type="match status" value="1"/>
</dbReference>
<dbReference type="PROSITE" id="PS50885">
    <property type="entry name" value="HAMP"/>
    <property type="match status" value="1"/>
</dbReference>
<keyword evidence="14" id="KW-1185">Reference proteome</keyword>
<feature type="transmembrane region" description="Helical" evidence="10">
    <location>
        <begin position="7"/>
        <end position="29"/>
    </location>
</feature>
<keyword evidence="4 10" id="KW-0812">Transmembrane</keyword>
<dbReference type="Gene3D" id="3.30.450.20">
    <property type="entry name" value="PAS domain"/>
    <property type="match status" value="2"/>
</dbReference>
<dbReference type="RefSeq" id="WP_249323022.1">
    <property type="nucleotide sequence ID" value="NZ_JACRTK010000001.1"/>
</dbReference>
<dbReference type="Proteomes" id="UP000601522">
    <property type="component" value="Unassembled WGS sequence"/>
</dbReference>
<evidence type="ECO:0000256" key="3">
    <source>
        <dbReference type="ARBA" id="ARBA00022500"/>
    </source>
</evidence>
<dbReference type="SUPFAM" id="SSF103190">
    <property type="entry name" value="Sensory domain-like"/>
    <property type="match status" value="1"/>
</dbReference>
<evidence type="ECO:0000256" key="9">
    <source>
        <dbReference type="PROSITE-ProRule" id="PRU00284"/>
    </source>
</evidence>
<dbReference type="PROSITE" id="PS50111">
    <property type="entry name" value="CHEMOTAXIS_TRANSDUC_2"/>
    <property type="match status" value="1"/>
</dbReference>
<evidence type="ECO:0000256" key="8">
    <source>
        <dbReference type="ARBA" id="ARBA00029447"/>
    </source>
</evidence>
<dbReference type="PANTHER" id="PTHR32089:SF112">
    <property type="entry name" value="LYSOZYME-LIKE PROTEIN-RELATED"/>
    <property type="match status" value="1"/>
</dbReference>
<proteinExistence type="inferred from homology"/>
<evidence type="ECO:0000256" key="6">
    <source>
        <dbReference type="ARBA" id="ARBA00023136"/>
    </source>
</evidence>
<dbReference type="InterPro" id="IPR033479">
    <property type="entry name" value="dCache_1"/>
</dbReference>
<evidence type="ECO:0000313" key="14">
    <source>
        <dbReference type="Proteomes" id="UP000601522"/>
    </source>
</evidence>
<evidence type="ECO:0000256" key="7">
    <source>
        <dbReference type="ARBA" id="ARBA00023224"/>
    </source>
</evidence>
<dbReference type="GO" id="GO:0007165">
    <property type="term" value="P:signal transduction"/>
    <property type="evidence" value="ECO:0007669"/>
    <property type="project" value="UniProtKB-KW"/>
</dbReference>
<dbReference type="GO" id="GO:0005886">
    <property type="term" value="C:plasma membrane"/>
    <property type="evidence" value="ECO:0007669"/>
    <property type="project" value="UniProtKB-SubCell"/>
</dbReference>
<dbReference type="Pfam" id="PF00015">
    <property type="entry name" value="MCPsignal"/>
    <property type="match status" value="1"/>
</dbReference>
<keyword evidence="3" id="KW-0145">Chemotaxis</keyword>
<comment type="similarity">
    <text evidence="8">Belongs to the methyl-accepting chemotaxis (MCP) protein family.</text>
</comment>
<dbReference type="InterPro" id="IPR003660">
    <property type="entry name" value="HAMP_dom"/>
</dbReference>
<dbReference type="SUPFAM" id="SSF58104">
    <property type="entry name" value="Methyl-accepting chemotaxis protein (MCP) signaling domain"/>
    <property type="match status" value="1"/>
</dbReference>
<name>A0A926EWG2_9FIRM</name>
<organism evidence="13 14">
    <name type="scientific">Wansuia hejianensis</name>
    <dbReference type="NCBI Taxonomy" id="2763667"/>
    <lineage>
        <taxon>Bacteria</taxon>
        <taxon>Bacillati</taxon>
        <taxon>Bacillota</taxon>
        <taxon>Clostridia</taxon>
        <taxon>Lachnospirales</taxon>
        <taxon>Lachnospiraceae</taxon>
        <taxon>Wansuia</taxon>
    </lineage>
</organism>
<keyword evidence="6 10" id="KW-0472">Membrane</keyword>
<dbReference type="Pfam" id="PF02743">
    <property type="entry name" value="dCache_1"/>
    <property type="match status" value="1"/>
</dbReference>
<feature type="domain" description="HAMP" evidence="12">
    <location>
        <begin position="303"/>
        <end position="358"/>
    </location>
</feature>
<dbReference type="CDD" id="cd18774">
    <property type="entry name" value="PDC2_HK_sensor"/>
    <property type="match status" value="1"/>
</dbReference>
<dbReference type="Gene3D" id="1.10.287.950">
    <property type="entry name" value="Methyl-accepting chemotaxis protein"/>
    <property type="match status" value="1"/>
</dbReference>
<gene>
    <name evidence="13" type="ORF">H8689_03475</name>
</gene>
<keyword evidence="5 10" id="KW-1133">Transmembrane helix</keyword>
<dbReference type="AlphaFoldDB" id="A0A926EWG2"/>
<evidence type="ECO:0000256" key="10">
    <source>
        <dbReference type="SAM" id="Phobius"/>
    </source>
</evidence>
<evidence type="ECO:0000313" key="13">
    <source>
        <dbReference type="EMBL" id="MBC8590201.1"/>
    </source>
</evidence>
<evidence type="ECO:0000256" key="4">
    <source>
        <dbReference type="ARBA" id="ARBA00022692"/>
    </source>
</evidence>
<dbReference type="SMART" id="SM00304">
    <property type="entry name" value="HAMP"/>
    <property type="match status" value="1"/>
</dbReference>
<comment type="subcellular location">
    <subcellularLocation>
        <location evidence="1">Cell membrane</location>
        <topology evidence="1">Multi-pass membrane protein</topology>
    </subcellularLocation>
</comment>
<feature type="domain" description="Methyl-accepting transducer" evidence="11">
    <location>
        <begin position="391"/>
        <end position="614"/>
    </location>
</feature>
<keyword evidence="7 9" id="KW-0807">Transducer</keyword>
<dbReference type="InterPro" id="IPR029151">
    <property type="entry name" value="Sensor-like_sf"/>
</dbReference>
<evidence type="ECO:0000259" key="11">
    <source>
        <dbReference type="PROSITE" id="PS50111"/>
    </source>
</evidence>
<dbReference type="GO" id="GO:0006935">
    <property type="term" value="P:chemotaxis"/>
    <property type="evidence" value="ECO:0007669"/>
    <property type="project" value="UniProtKB-KW"/>
</dbReference>
<dbReference type="PANTHER" id="PTHR32089">
    <property type="entry name" value="METHYL-ACCEPTING CHEMOTAXIS PROTEIN MCPB"/>
    <property type="match status" value="1"/>
</dbReference>
<protein>
    <submittedName>
        <fullName evidence="13">Methyl-accepting chemotaxis protein</fullName>
    </submittedName>
</protein>
<evidence type="ECO:0000256" key="1">
    <source>
        <dbReference type="ARBA" id="ARBA00004651"/>
    </source>
</evidence>
<dbReference type="InterPro" id="IPR004089">
    <property type="entry name" value="MCPsignal_dom"/>
</dbReference>
<sequence length="679" mass="74956">MKLRNRIILFTLSICIVSILLISAINYTVSIKKLEKELNNKVNLEATNIAKDIDKWMAVQKQTLRETIENMVMGNDFEYDYGCDYLKAAADRNPGNHYYIAFSDDYFLSSERFVPPSSSLERPFYIEASKSNDFFISSPYVDGLSGSTVVTISKGFTTKDGKKGVIGTDIEIDYLLDLISSTDMAKGSYTFLIDNEGNIITHPNEDYRPKEDKLVNIGEVLDGKLKDIEEKESLKPRDRIVKDYDGNNRVFFLEDVLETNWKVGQGISAQNIVGTVNEVLKYTFIGLVIILALCTVSAALLSKTISKPIVHAAEIAEKIGDLELYVEIDEKQLKKKDEIGQMYNSFNTIIDKLRNFAIELEKSIQGNQLAFESTVSELNFLLTQAEDTSATTEELSAGMEETAASTISLDESARGIDTAISDFSEKMEEGATTSNEISTKADELSTQFVMAKDNTMDIYSTTRKEIQGAIESAKEVEKINVLSNAILDISEQTSLLSLNAAIEAARAGEAGRGFAVVAEEIRKLADNSNATVGEIQLVTENITKVVDQLVNSTSSLIDFLENTVIKDYEMMVGAVEDYKGDGASLNDIISDLSATAEELSATVNEMSVSMKDISVTIEESTNATTDIAEKNMHMVDAINNINHILEANKETASKLDMIVSQIKLSKTENKEEGQLAKAK</sequence>
<dbReference type="CDD" id="cd18773">
    <property type="entry name" value="PDC1_HK_sensor"/>
    <property type="match status" value="1"/>
</dbReference>
<keyword evidence="2" id="KW-1003">Cell membrane</keyword>